<feature type="transmembrane region" description="Helical" evidence="1">
    <location>
        <begin position="127"/>
        <end position="147"/>
    </location>
</feature>
<feature type="transmembrane region" description="Helical" evidence="1">
    <location>
        <begin position="9"/>
        <end position="29"/>
    </location>
</feature>
<feature type="transmembrane region" description="Helical" evidence="1">
    <location>
        <begin position="153"/>
        <end position="179"/>
    </location>
</feature>
<keyword evidence="1" id="KW-0472">Membrane</keyword>
<dbReference type="EMBL" id="JAPOHD010000056">
    <property type="protein sequence ID" value="MCY1722424.1"/>
    <property type="molecule type" value="Genomic_DNA"/>
</dbReference>
<feature type="transmembrane region" description="Helical" evidence="1">
    <location>
        <begin position="218"/>
        <end position="238"/>
    </location>
</feature>
<keyword evidence="4" id="KW-1185">Reference proteome</keyword>
<evidence type="ECO:0000313" key="3">
    <source>
        <dbReference type="EMBL" id="MCY1722424.1"/>
    </source>
</evidence>
<proteinExistence type="predicted"/>
<feature type="transmembrane region" description="Helical" evidence="1">
    <location>
        <begin position="191"/>
        <end position="212"/>
    </location>
</feature>
<dbReference type="Proteomes" id="UP001145087">
    <property type="component" value="Unassembled WGS sequence"/>
</dbReference>
<reference evidence="3" key="1">
    <citation type="submission" date="2022-11" db="EMBL/GenBank/DDBJ databases">
        <title>Marilongibacter aestuarii gen. nov., sp. nov., isolated from tidal flat sediment.</title>
        <authorList>
            <person name="Jiayan W."/>
        </authorList>
    </citation>
    <scope>NUCLEOTIDE SEQUENCE</scope>
    <source>
        <strain evidence="3">Z1-6</strain>
    </source>
</reference>
<organism evidence="3 4">
    <name type="scientific">Draconibacterium aestuarii</name>
    <dbReference type="NCBI Taxonomy" id="2998507"/>
    <lineage>
        <taxon>Bacteria</taxon>
        <taxon>Pseudomonadati</taxon>
        <taxon>Bacteroidota</taxon>
        <taxon>Bacteroidia</taxon>
        <taxon>Marinilabiliales</taxon>
        <taxon>Prolixibacteraceae</taxon>
        <taxon>Draconibacterium</taxon>
    </lineage>
</organism>
<dbReference type="SUPFAM" id="SSF103481">
    <property type="entry name" value="Multidrug resistance efflux transporter EmrE"/>
    <property type="match status" value="2"/>
</dbReference>
<dbReference type="Pfam" id="PF00892">
    <property type="entry name" value="EamA"/>
    <property type="match status" value="2"/>
</dbReference>
<gene>
    <name evidence="3" type="ORF">OU798_18895</name>
</gene>
<dbReference type="RefSeq" id="WP_343334750.1">
    <property type="nucleotide sequence ID" value="NZ_JAPOHD010000056.1"/>
</dbReference>
<keyword evidence="1" id="KW-0812">Transmembrane</keyword>
<evidence type="ECO:0000259" key="2">
    <source>
        <dbReference type="Pfam" id="PF00892"/>
    </source>
</evidence>
<dbReference type="AlphaFoldDB" id="A0A9X3F8C2"/>
<dbReference type="InterPro" id="IPR037185">
    <property type="entry name" value="EmrE-like"/>
</dbReference>
<evidence type="ECO:0000256" key="1">
    <source>
        <dbReference type="SAM" id="Phobius"/>
    </source>
</evidence>
<dbReference type="InterPro" id="IPR000620">
    <property type="entry name" value="EamA_dom"/>
</dbReference>
<feature type="transmembrane region" description="Helical" evidence="1">
    <location>
        <begin position="74"/>
        <end position="94"/>
    </location>
</feature>
<keyword evidence="1" id="KW-1133">Transmembrane helix</keyword>
<evidence type="ECO:0000313" key="4">
    <source>
        <dbReference type="Proteomes" id="UP001145087"/>
    </source>
</evidence>
<name>A0A9X3F8C2_9BACT</name>
<feature type="transmembrane region" description="Helical" evidence="1">
    <location>
        <begin position="250"/>
        <end position="268"/>
    </location>
</feature>
<protein>
    <submittedName>
        <fullName evidence="3">DMT family transporter</fullName>
    </submittedName>
</protein>
<feature type="domain" description="EamA" evidence="2">
    <location>
        <begin position="160"/>
        <end position="288"/>
    </location>
</feature>
<dbReference type="GO" id="GO:0016020">
    <property type="term" value="C:membrane"/>
    <property type="evidence" value="ECO:0007669"/>
    <property type="project" value="InterPro"/>
</dbReference>
<feature type="transmembrane region" description="Helical" evidence="1">
    <location>
        <begin position="100"/>
        <end position="120"/>
    </location>
</feature>
<comment type="caution">
    <text evidence="3">The sequence shown here is derived from an EMBL/GenBank/DDBJ whole genome shotgun (WGS) entry which is preliminary data.</text>
</comment>
<dbReference type="PANTHER" id="PTHR22911">
    <property type="entry name" value="ACYL-MALONYL CONDENSING ENZYME-RELATED"/>
    <property type="match status" value="1"/>
</dbReference>
<sequence length="304" mass="33343">MKSNTIKGYLFALIATLSFSNVYIFSKAALNEVHLIQFGVIWCAFGVLFSFLFAAKNGKLKQIMELTKKQKRILITLGILEILTTTTFFLSINIIPDPSITSFIGNIFPVMIMLGGIFILKEKFGWVEIIGGSLALIGTFVISYTGGTSLKTIFIAGTGVVFINAIFATTATLVVKVHIKNLSPELFNLNRYLWLLVFATIAFLIHGSSIIISPRAFGNISLGAFLEFLAILTVYYSYHYIEASRSAIVQSLKGIFVLIGAFLVFKTLPAAHQFVGGMISVLGVLVMTLAQAGLFKKKTKQLPE</sequence>
<feature type="domain" description="EamA" evidence="2">
    <location>
        <begin position="7"/>
        <end position="143"/>
    </location>
</feature>
<accession>A0A9X3F8C2</accession>
<feature type="transmembrane region" description="Helical" evidence="1">
    <location>
        <begin position="35"/>
        <end position="54"/>
    </location>
</feature>
<feature type="transmembrane region" description="Helical" evidence="1">
    <location>
        <begin position="274"/>
        <end position="295"/>
    </location>
</feature>